<gene>
    <name evidence="5" type="ORF">SEPMUDRAFT_125590</name>
</gene>
<proteinExistence type="inferred from homology"/>
<keyword evidence="2" id="KW-0689">Ribosomal protein</keyword>
<dbReference type="GO" id="GO:0032543">
    <property type="term" value="P:mitochondrial translation"/>
    <property type="evidence" value="ECO:0007669"/>
    <property type="project" value="TreeGrafter"/>
</dbReference>
<evidence type="ECO:0000313" key="5">
    <source>
        <dbReference type="EMBL" id="EMF12370.1"/>
    </source>
</evidence>
<dbReference type="Gene3D" id="2.40.50.140">
    <property type="entry name" value="Nucleic acid-binding proteins"/>
    <property type="match status" value="1"/>
</dbReference>
<evidence type="ECO:0000256" key="4">
    <source>
        <dbReference type="SAM" id="MobiDB-lite"/>
    </source>
</evidence>
<name>M3D2A3_SPHMS</name>
<dbReference type="EMBL" id="KB456264">
    <property type="protein sequence ID" value="EMF12370.1"/>
    <property type="molecule type" value="Genomic_DNA"/>
</dbReference>
<feature type="region of interest" description="Disordered" evidence="4">
    <location>
        <begin position="211"/>
        <end position="266"/>
    </location>
</feature>
<dbReference type="HOGENOM" id="CLU_086706_0_0_1"/>
<dbReference type="Proteomes" id="UP000016931">
    <property type="component" value="Unassembled WGS sequence"/>
</dbReference>
<evidence type="ECO:0000313" key="6">
    <source>
        <dbReference type="Proteomes" id="UP000016931"/>
    </source>
</evidence>
<dbReference type="OMA" id="HINEKAQ"/>
<evidence type="ECO:0000256" key="1">
    <source>
        <dbReference type="ARBA" id="ARBA00010254"/>
    </source>
</evidence>
<reference evidence="5 6" key="1">
    <citation type="journal article" date="2012" name="PLoS Pathog.">
        <title>Diverse lifestyles and strategies of plant pathogenesis encoded in the genomes of eighteen Dothideomycetes fungi.</title>
        <authorList>
            <person name="Ohm R.A."/>
            <person name="Feau N."/>
            <person name="Henrissat B."/>
            <person name="Schoch C.L."/>
            <person name="Horwitz B.A."/>
            <person name="Barry K.W."/>
            <person name="Condon B.J."/>
            <person name="Copeland A.C."/>
            <person name="Dhillon B."/>
            <person name="Glaser F."/>
            <person name="Hesse C.N."/>
            <person name="Kosti I."/>
            <person name="LaButti K."/>
            <person name="Lindquist E.A."/>
            <person name="Lucas S."/>
            <person name="Salamov A.A."/>
            <person name="Bradshaw R.E."/>
            <person name="Ciuffetti L."/>
            <person name="Hamelin R.C."/>
            <person name="Kema G.H.J."/>
            <person name="Lawrence C."/>
            <person name="Scott J.A."/>
            <person name="Spatafora J.W."/>
            <person name="Turgeon B.G."/>
            <person name="de Wit P.J.G.M."/>
            <person name="Zhong S."/>
            <person name="Goodwin S.B."/>
            <person name="Grigoriev I.V."/>
        </authorList>
    </citation>
    <scope>NUCLEOTIDE SEQUENCE [LARGE SCALE GENOMIC DNA]</scope>
    <source>
        <strain evidence="5 6">SO2202</strain>
    </source>
</reference>
<evidence type="ECO:0000256" key="2">
    <source>
        <dbReference type="ARBA" id="ARBA00022980"/>
    </source>
</evidence>
<organism evidence="5 6">
    <name type="scientific">Sphaerulina musiva (strain SO2202)</name>
    <name type="common">Poplar stem canker fungus</name>
    <name type="synonym">Septoria musiva</name>
    <dbReference type="NCBI Taxonomy" id="692275"/>
    <lineage>
        <taxon>Eukaryota</taxon>
        <taxon>Fungi</taxon>
        <taxon>Dikarya</taxon>
        <taxon>Ascomycota</taxon>
        <taxon>Pezizomycotina</taxon>
        <taxon>Dothideomycetes</taxon>
        <taxon>Dothideomycetidae</taxon>
        <taxon>Mycosphaerellales</taxon>
        <taxon>Mycosphaerellaceae</taxon>
        <taxon>Sphaerulina</taxon>
    </lineage>
</organism>
<dbReference type="OrthoDB" id="274752at2759"/>
<dbReference type="STRING" id="692275.M3D2A3"/>
<dbReference type="Pfam" id="PF00366">
    <property type="entry name" value="Ribosomal_S17"/>
    <property type="match status" value="1"/>
</dbReference>
<evidence type="ECO:0000256" key="3">
    <source>
        <dbReference type="ARBA" id="ARBA00023274"/>
    </source>
</evidence>
<dbReference type="GO" id="GO:0003735">
    <property type="term" value="F:structural constituent of ribosome"/>
    <property type="evidence" value="ECO:0007669"/>
    <property type="project" value="InterPro"/>
</dbReference>
<accession>M3D2A3</accession>
<sequence>MSQRALTLPIRTLSSHALKPHWTCRRCLATQTQSAAKVDYRKLTPHELLSRPLPQAKIPDHYLQHVNAELLPISEQEQWEKVTPHKKTVGVVVSHGKMDKTVRVRVAGQRWNQAIKKYYRADQHHLVHDPNNSLVAGDVVEIHRLKVSAQVEHVVSKIVSPFGSPIESRPPIPSPEDRLAAYKQRRFIKLERKALRRRAAQGSEDAIRQLKEMDLDSGAGAKSGVAEEDVLEVSRKEKKSQDEAILEEKDQKPPEGVSPGGTQERS</sequence>
<dbReference type="RefSeq" id="XP_016760491.1">
    <property type="nucleotide sequence ID" value="XM_016901999.1"/>
</dbReference>
<dbReference type="GeneID" id="27899136"/>
<dbReference type="InterPro" id="IPR012340">
    <property type="entry name" value="NA-bd_OB-fold"/>
</dbReference>
<dbReference type="AlphaFoldDB" id="M3D2A3"/>
<dbReference type="eggNOG" id="ENOG502SBJ5">
    <property type="taxonomic scope" value="Eukaryota"/>
</dbReference>
<keyword evidence="6" id="KW-1185">Reference proteome</keyword>
<feature type="compositionally biased region" description="Basic and acidic residues" evidence="4">
    <location>
        <begin position="232"/>
        <end position="253"/>
    </location>
</feature>
<dbReference type="GO" id="GO:0005763">
    <property type="term" value="C:mitochondrial small ribosomal subunit"/>
    <property type="evidence" value="ECO:0007669"/>
    <property type="project" value="InterPro"/>
</dbReference>
<keyword evidence="3" id="KW-0687">Ribonucleoprotein</keyword>
<protein>
    <submittedName>
        <fullName evidence="5">Nucleic acid-binding protein</fullName>
    </submittedName>
</protein>
<dbReference type="PANTHER" id="PTHR24088:SF0">
    <property type="entry name" value="SMALL RIBOSOMAL SUBUNIT PROTEIN US17M"/>
    <property type="match status" value="1"/>
</dbReference>
<comment type="similarity">
    <text evidence="1">Belongs to the universal ribosomal protein uS17 family.</text>
</comment>
<dbReference type="PANTHER" id="PTHR24088">
    <property type="entry name" value="28S RIBOSOMAL PROTEIN S17, MITOCHONDRIAL"/>
    <property type="match status" value="1"/>
</dbReference>
<dbReference type="InterPro" id="IPR000266">
    <property type="entry name" value="Ribosomal_uS17"/>
</dbReference>
<dbReference type="SUPFAM" id="SSF50249">
    <property type="entry name" value="Nucleic acid-binding proteins"/>
    <property type="match status" value="1"/>
</dbReference>
<dbReference type="InterPro" id="IPR039193">
    <property type="entry name" value="Ribosomal_uS17m_metazoa"/>
</dbReference>